<reference evidence="6" key="1">
    <citation type="submission" date="2011-05" db="EMBL/GenBank/DDBJ databases">
        <title>Molecular cloning and characterization of five metallothionein protein from Salvia miltiorrhiza.</title>
        <authorList>
            <person name="Yao W."/>
            <person name="Wang D.H."/>
            <person name="Chen Y.Q."/>
            <person name="Wang Z.Z."/>
        </authorList>
    </citation>
    <scope>NUCLEOTIDE SEQUENCE</scope>
</reference>
<comment type="similarity">
    <text evidence="1 4">Belongs to the metallothionein superfamily. Type 15 family.</text>
</comment>
<keyword evidence="3 4" id="KW-0480">Metal-thiolate cluster</keyword>
<accession>G4Y3P2</accession>
<feature type="region of interest" description="Disordered" evidence="5">
    <location>
        <begin position="40"/>
        <end position="68"/>
    </location>
</feature>
<evidence type="ECO:0000256" key="1">
    <source>
        <dbReference type="ARBA" id="ARBA00005802"/>
    </source>
</evidence>
<evidence type="ECO:0000256" key="2">
    <source>
        <dbReference type="ARBA" id="ARBA00022723"/>
    </source>
</evidence>
<evidence type="ECO:0000256" key="5">
    <source>
        <dbReference type="SAM" id="MobiDB-lite"/>
    </source>
</evidence>
<dbReference type="EMBL" id="JF937197">
    <property type="protein sequence ID" value="AEQ54917.1"/>
    <property type="molecule type" value="mRNA"/>
</dbReference>
<comment type="function">
    <text evidence="4">Metallothioneins have a high content of cysteine residues that bind various heavy metals.</text>
</comment>
<keyword evidence="2 4" id="KW-0479">Metal-binding</keyword>
<dbReference type="GO" id="GO:0046872">
    <property type="term" value="F:metal ion binding"/>
    <property type="evidence" value="ECO:0007669"/>
    <property type="project" value="UniProtKB-UniRule"/>
</dbReference>
<name>G4Y3P2_SALMI</name>
<evidence type="ECO:0000256" key="3">
    <source>
        <dbReference type="ARBA" id="ARBA00022851"/>
    </source>
</evidence>
<feature type="compositionally biased region" description="Cys residues" evidence="5">
    <location>
        <begin position="58"/>
        <end position="68"/>
    </location>
</feature>
<dbReference type="InterPro" id="IPR000347">
    <property type="entry name" value="Metalthion_15p"/>
</dbReference>
<proteinExistence type="evidence at transcript level"/>
<dbReference type="Pfam" id="PF01439">
    <property type="entry name" value="Metallothio_2"/>
    <property type="match status" value="1"/>
</dbReference>
<evidence type="ECO:0000256" key="4">
    <source>
        <dbReference type="RuleBase" id="RU369052"/>
    </source>
</evidence>
<sequence length="68" mass="6596">MTCGGLCACGSCGTSCTCGTCPDLEKSTSVTVVEGVAPLNKNMEGSEGNEGGNGCKCGSSCSCDPCTC</sequence>
<evidence type="ECO:0000313" key="6">
    <source>
        <dbReference type="EMBL" id="AEQ54917.1"/>
    </source>
</evidence>
<organism evidence="6">
    <name type="scientific">Salvia miltiorrhiza</name>
    <name type="common">Chinese sage</name>
    <dbReference type="NCBI Taxonomy" id="226208"/>
    <lineage>
        <taxon>Eukaryota</taxon>
        <taxon>Viridiplantae</taxon>
        <taxon>Streptophyta</taxon>
        <taxon>Embryophyta</taxon>
        <taxon>Tracheophyta</taxon>
        <taxon>Spermatophyta</taxon>
        <taxon>Magnoliopsida</taxon>
        <taxon>eudicotyledons</taxon>
        <taxon>Gunneridae</taxon>
        <taxon>Pentapetalae</taxon>
        <taxon>asterids</taxon>
        <taxon>lamiids</taxon>
        <taxon>Lamiales</taxon>
        <taxon>Lamiaceae</taxon>
        <taxon>Nepetoideae</taxon>
        <taxon>Mentheae</taxon>
        <taxon>Salviinae</taxon>
        <taxon>Salvia</taxon>
        <taxon>Salvia incertae sedis</taxon>
    </lineage>
</organism>
<protein>
    <recommendedName>
        <fullName evidence="4">Metallothionein-like protein</fullName>
    </recommendedName>
</protein>
<dbReference type="AlphaFoldDB" id="G4Y3P2"/>